<evidence type="ECO:0000256" key="4">
    <source>
        <dbReference type="ARBA" id="ARBA00022692"/>
    </source>
</evidence>
<feature type="transmembrane region" description="Helical" evidence="7">
    <location>
        <begin position="333"/>
        <end position="359"/>
    </location>
</feature>
<evidence type="ECO:0000256" key="6">
    <source>
        <dbReference type="ARBA" id="ARBA00023136"/>
    </source>
</evidence>
<feature type="transmembrane region" description="Helical" evidence="7">
    <location>
        <begin position="128"/>
        <end position="150"/>
    </location>
</feature>
<feature type="transmembrane region" description="Helical" evidence="7">
    <location>
        <begin position="162"/>
        <end position="195"/>
    </location>
</feature>
<evidence type="ECO:0000313" key="8">
    <source>
        <dbReference type="EMBL" id="TXK62089.1"/>
    </source>
</evidence>
<dbReference type="InterPro" id="IPR003370">
    <property type="entry name" value="Chromate_transpt"/>
</dbReference>
<dbReference type="Pfam" id="PF02417">
    <property type="entry name" value="Chromate_transp"/>
    <property type="match status" value="2"/>
</dbReference>
<dbReference type="Proteomes" id="UP000321248">
    <property type="component" value="Unassembled WGS sequence"/>
</dbReference>
<dbReference type="PIRSF" id="PIRSF004810">
    <property type="entry name" value="ChrA"/>
    <property type="match status" value="1"/>
</dbReference>
<keyword evidence="9" id="KW-1185">Reference proteome</keyword>
<comment type="similarity">
    <text evidence="2">Belongs to the chromate ion transporter (CHR) (TC 2.A.51) family.</text>
</comment>
<feature type="transmembrane region" description="Helical" evidence="7">
    <location>
        <begin position="227"/>
        <end position="250"/>
    </location>
</feature>
<comment type="caution">
    <text evidence="8">The sequence shown here is derived from an EMBL/GenBank/DDBJ whole genome shotgun (WGS) entry which is preliminary data.</text>
</comment>
<keyword evidence="5 7" id="KW-1133">Transmembrane helix</keyword>
<gene>
    <name evidence="8" type="primary">chrA</name>
    <name evidence="8" type="ORF">FU658_09595</name>
</gene>
<feature type="transmembrane region" description="Helical" evidence="7">
    <location>
        <begin position="427"/>
        <end position="445"/>
    </location>
</feature>
<evidence type="ECO:0000256" key="7">
    <source>
        <dbReference type="SAM" id="Phobius"/>
    </source>
</evidence>
<organism evidence="8 9">
    <name type="scientific">Alkalisalibacterium limincola</name>
    <dbReference type="NCBI Taxonomy" id="2699169"/>
    <lineage>
        <taxon>Bacteria</taxon>
        <taxon>Pseudomonadati</taxon>
        <taxon>Pseudomonadota</taxon>
        <taxon>Gammaproteobacteria</taxon>
        <taxon>Lysobacterales</taxon>
        <taxon>Lysobacteraceae</taxon>
        <taxon>Alkalisalibacterium</taxon>
    </lineage>
</organism>
<feature type="transmembrane region" description="Helical" evidence="7">
    <location>
        <begin position="97"/>
        <end position="122"/>
    </location>
</feature>
<feature type="transmembrane region" description="Helical" evidence="7">
    <location>
        <begin position="262"/>
        <end position="282"/>
    </location>
</feature>
<reference evidence="8 9" key="1">
    <citation type="submission" date="2019-08" db="EMBL/GenBank/DDBJ databases">
        <authorList>
            <person name="Karlyshev A.V."/>
        </authorList>
    </citation>
    <scope>NUCLEOTIDE SEQUENCE [LARGE SCALE GENOMIC DNA]</scope>
    <source>
        <strain evidence="8 9">Alg18-2.2</strain>
    </source>
</reference>
<proteinExistence type="inferred from homology"/>
<dbReference type="OrthoDB" id="8969999at2"/>
<evidence type="ECO:0000313" key="9">
    <source>
        <dbReference type="Proteomes" id="UP000321248"/>
    </source>
</evidence>
<name>A0A5C8KRV7_9GAMM</name>
<sequence length="446" mass="46117">MGHAVRGEGGGGDAGIGPSEQPPAPRFLDALALWWKLGWLSFGGPAGQIALMHAELVERRGWVSESAFLHGLNYSMLLPGPEATQLAAYLGWRLHGVWGGVVAGGLFVLPGALVIAVLAWVYMSFGDVPAVAGVLLGLQAGVLAIIAQAVIRIGKRVLRGPLAVGLAVAALFAIGVLSVPFPMIIASAALVGWLVGRFRPALLPQPAVHGAAGPAGEVSGPSRSLRWSLGLAVIILLAWWLPVAAVGIGLGTDSTGFAQALFFSKAAVVTFGGAYAVLPYVAQQAVEVHQWLAPGQMMVGLGLAETTPGPLILVLEFVGFVGGWQQPDLASPLVSALLGAAITVWVTFVPSFLFVLPVAPWIERLREWPAANAALTAITAAVVGVIANLALWFGWSLLSAADAWTVAFVVLLSSVMFAGLVWRGWSVLWVVPACAAAGLLFGAVAG</sequence>
<dbReference type="RefSeq" id="WP_147891882.1">
    <property type="nucleotide sequence ID" value="NZ_VRTS01000006.1"/>
</dbReference>
<comment type="subcellular location">
    <subcellularLocation>
        <location evidence="1">Cell membrane</location>
        <topology evidence="1">Multi-pass membrane protein</topology>
    </subcellularLocation>
</comment>
<dbReference type="GO" id="GO:0015109">
    <property type="term" value="F:chromate transmembrane transporter activity"/>
    <property type="evidence" value="ECO:0007669"/>
    <property type="project" value="InterPro"/>
</dbReference>
<dbReference type="GO" id="GO:0005886">
    <property type="term" value="C:plasma membrane"/>
    <property type="evidence" value="ECO:0007669"/>
    <property type="project" value="UniProtKB-SubCell"/>
</dbReference>
<protein>
    <submittedName>
        <fullName evidence="8">Chromate efflux transporter</fullName>
    </submittedName>
</protein>
<evidence type="ECO:0000256" key="3">
    <source>
        <dbReference type="ARBA" id="ARBA00022475"/>
    </source>
</evidence>
<dbReference type="AlphaFoldDB" id="A0A5C8KRV7"/>
<evidence type="ECO:0000256" key="5">
    <source>
        <dbReference type="ARBA" id="ARBA00022989"/>
    </source>
</evidence>
<keyword evidence="4 7" id="KW-0812">Transmembrane</keyword>
<dbReference type="InterPro" id="IPR014047">
    <property type="entry name" value="Chr_Tranpt_l_chain"/>
</dbReference>
<dbReference type="PANTHER" id="PTHR33567">
    <property type="entry name" value="CHROMATE ION TRANSPORTER (EUROFUNG)"/>
    <property type="match status" value="1"/>
</dbReference>
<keyword evidence="6 7" id="KW-0472">Membrane</keyword>
<dbReference type="EMBL" id="VRTS01000006">
    <property type="protein sequence ID" value="TXK62089.1"/>
    <property type="molecule type" value="Genomic_DNA"/>
</dbReference>
<dbReference type="NCBIfam" id="TIGR00937">
    <property type="entry name" value="2A51"/>
    <property type="match status" value="1"/>
</dbReference>
<feature type="transmembrane region" description="Helical" evidence="7">
    <location>
        <begin position="401"/>
        <end position="420"/>
    </location>
</feature>
<evidence type="ECO:0000256" key="1">
    <source>
        <dbReference type="ARBA" id="ARBA00004651"/>
    </source>
</evidence>
<evidence type="ECO:0000256" key="2">
    <source>
        <dbReference type="ARBA" id="ARBA00005262"/>
    </source>
</evidence>
<accession>A0A5C8KRV7</accession>
<dbReference type="PANTHER" id="PTHR33567:SF3">
    <property type="entry name" value="CHROMATE ION TRANSPORTER (EUROFUNG)"/>
    <property type="match status" value="1"/>
</dbReference>
<keyword evidence="3" id="KW-1003">Cell membrane</keyword>
<feature type="transmembrane region" description="Helical" evidence="7">
    <location>
        <begin position="371"/>
        <end position="395"/>
    </location>
</feature>